<dbReference type="RefSeq" id="XP_028138100.1">
    <property type="nucleotide sequence ID" value="XM_028282299.1"/>
</dbReference>
<gene>
    <name evidence="2" type="primary">LOC114332498</name>
</gene>
<accession>A0A6P7G089</accession>
<feature type="region of interest" description="Disordered" evidence="1">
    <location>
        <begin position="1"/>
        <end position="24"/>
    </location>
</feature>
<name>A0A6P7G089_DIAVI</name>
<feature type="region of interest" description="Disordered" evidence="1">
    <location>
        <begin position="157"/>
        <end position="179"/>
    </location>
</feature>
<feature type="compositionally biased region" description="Pro residues" evidence="1">
    <location>
        <begin position="161"/>
        <end position="175"/>
    </location>
</feature>
<dbReference type="InParanoid" id="A0A6P7G089"/>
<feature type="compositionally biased region" description="Basic and acidic residues" evidence="1">
    <location>
        <begin position="116"/>
        <end position="130"/>
    </location>
</feature>
<dbReference type="AlphaFoldDB" id="A0A6P7G089"/>
<feature type="compositionally biased region" description="Basic and acidic residues" evidence="1">
    <location>
        <begin position="43"/>
        <end position="52"/>
    </location>
</feature>
<feature type="region of interest" description="Disordered" evidence="1">
    <location>
        <begin position="116"/>
        <end position="142"/>
    </location>
</feature>
<feature type="compositionally biased region" description="Basic residues" evidence="1">
    <location>
        <begin position="1"/>
        <end position="12"/>
    </location>
</feature>
<proteinExistence type="predicted"/>
<evidence type="ECO:0000313" key="2">
    <source>
        <dbReference type="RefSeq" id="XP_028138100.1"/>
    </source>
</evidence>
<evidence type="ECO:0000256" key="1">
    <source>
        <dbReference type="SAM" id="MobiDB-lite"/>
    </source>
</evidence>
<reference evidence="2" key="1">
    <citation type="submission" date="2025-08" db="UniProtKB">
        <authorList>
            <consortium name="RefSeq"/>
        </authorList>
    </citation>
    <scope>IDENTIFICATION</scope>
    <source>
        <tissue evidence="2">Whole insect</tissue>
    </source>
</reference>
<organism evidence="2">
    <name type="scientific">Diabrotica virgifera virgifera</name>
    <name type="common">western corn rootworm</name>
    <dbReference type="NCBI Taxonomy" id="50390"/>
    <lineage>
        <taxon>Eukaryota</taxon>
        <taxon>Metazoa</taxon>
        <taxon>Ecdysozoa</taxon>
        <taxon>Arthropoda</taxon>
        <taxon>Hexapoda</taxon>
        <taxon>Insecta</taxon>
        <taxon>Pterygota</taxon>
        <taxon>Neoptera</taxon>
        <taxon>Endopterygota</taxon>
        <taxon>Coleoptera</taxon>
        <taxon>Polyphaga</taxon>
        <taxon>Cucujiformia</taxon>
        <taxon>Chrysomeloidea</taxon>
        <taxon>Chrysomelidae</taxon>
        <taxon>Galerucinae</taxon>
        <taxon>Diabroticina</taxon>
        <taxon>Diabroticites</taxon>
        <taxon>Diabrotica</taxon>
    </lineage>
</organism>
<protein>
    <submittedName>
        <fullName evidence="2">Eye-specific diacylglycerol kinase-like</fullName>
    </submittedName>
</protein>
<sequence length="321" mass="35478">MQRLRTTFKRARTPTAYEMKTQSSLEVPKQVRSASFDEIQLEAKRMQSDKGADSNTLLSIPQFPGQRSRSVDSGGSEESGNFLEVPSRKFHRRRSSGSKSPICVHCICLEEYNRMHSSDSSQDEKDKDDMPQPSFSMSESSSECEEEILSNCGIRVTLSPEIPPEPIQSPPPVPMTPTQSRRKSIHRQEAFFGEPSGDSLESISDANSEAFSSDGAVSAPAGLVVKDIYLQVPDLKRDRAASVDSCFSKVSQVKTEELEHSGVSLEVPVGPNVALRSRSVDIVLPTDKQARYKALAMAAPCNSEYRYVLITMDVVQLVVRL</sequence>
<feature type="compositionally biased region" description="Polar residues" evidence="1">
    <location>
        <begin position="53"/>
        <end position="79"/>
    </location>
</feature>
<feature type="region of interest" description="Disordered" evidence="1">
    <location>
        <begin position="43"/>
        <end position="99"/>
    </location>
</feature>